<dbReference type="Pfam" id="PF00132">
    <property type="entry name" value="Hexapep"/>
    <property type="match status" value="1"/>
</dbReference>
<sequence>MSSSKRASTMPAQKPPTSLSSTLVIADNASVTGTHRITLGSSTVVHPRTRLSSVYGTITVGNNCILSERSMIGLQSVPTGGEQQGVEIENGVVIENGAVVEGRRIGEGCLIEVNAKIGKGAVLGKHCKIGPLCTVSEGEVLPDFTVVYGDGMRRIDNSGIEELKLKMVGRQVEILRKLIPSNPAKFQT</sequence>
<evidence type="ECO:0000256" key="3">
    <source>
        <dbReference type="ARBA" id="ARBA00016573"/>
    </source>
</evidence>
<comment type="subcellular location">
    <subcellularLocation>
        <location evidence="1">Cytoplasm</location>
        <location evidence="1">Cytoskeleton</location>
    </subcellularLocation>
</comment>
<dbReference type="InterPro" id="IPR001451">
    <property type="entry name" value="Hexapep"/>
</dbReference>
<dbReference type="PANTHER" id="PTHR13072">
    <property type="entry name" value="DYNACTIN 6"/>
    <property type="match status" value="1"/>
</dbReference>
<keyword evidence="4" id="KW-0963">Cytoplasm</keyword>
<dbReference type="EMBL" id="JBFCZG010000007">
    <property type="protein sequence ID" value="KAL3419657.1"/>
    <property type="molecule type" value="Genomic_DNA"/>
</dbReference>
<organism evidence="7 8">
    <name type="scientific">Phlyctema vagabunda</name>
    <dbReference type="NCBI Taxonomy" id="108571"/>
    <lineage>
        <taxon>Eukaryota</taxon>
        <taxon>Fungi</taxon>
        <taxon>Dikarya</taxon>
        <taxon>Ascomycota</taxon>
        <taxon>Pezizomycotina</taxon>
        <taxon>Leotiomycetes</taxon>
        <taxon>Helotiales</taxon>
        <taxon>Dermateaceae</taxon>
        <taxon>Phlyctema</taxon>
    </lineage>
</organism>
<dbReference type="Pfam" id="PF14602">
    <property type="entry name" value="Hexapep_2"/>
    <property type="match status" value="1"/>
</dbReference>
<dbReference type="Proteomes" id="UP001629113">
    <property type="component" value="Unassembled WGS sequence"/>
</dbReference>
<comment type="function">
    <text evidence="6">Part of the dynactin complex that activates the molecular motor dynein for ultra-processive transport along microtubules.</text>
</comment>
<protein>
    <recommendedName>
        <fullName evidence="3">Dynactin subunit 6</fullName>
    </recommendedName>
</protein>
<dbReference type="SUPFAM" id="SSF51161">
    <property type="entry name" value="Trimeric LpxA-like enzymes"/>
    <property type="match status" value="1"/>
</dbReference>
<evidence type="ECO:0000256" key="2">
    <source>
        <dbReference type="ARBA" id="ARBA00007719"/>
    </source>
</evidence>
<name>A0ABR4P8L9_9HELO</name>
<accession>A0ABR4P8L9</accession>
<evidence type="ECO:0000256" key="4">
    <source>
        <dbReference type="ARBA" id="ARBA00022490"/>
    </source>
</evidence>
<comment type="caution">
    <text evidence="7">The sequence shown here is derived from an EMBL/GenBank/DDBJ whole genome shotgun (WGS) entry which is preliminary data.</text>
</comment>
<evidence type="ECO:0000256" key="6">
    <source>
        <dbReference type="ARBA" id="ARBA00034687"/>
    </source>
</evidence>
<evidence type="ECO:0000256" key="5">
    <source>
        <dbReference type="ARBA" id="ARBA00023212"/>
    </source>
</evidence>
<dbReference type="InterPro" id="IPR027777">
    <property type="entry name" value="DCTN6"/>
</dbReference>
<dbReference type="InterPro" id="IPR011004">
    <property type="entry name" value="Trimer_LpxA-like_sf"/>
</dbReference>
<dbReference type="PANTHER" id="PTHR13072:SF0">
    <property type="entry name" value="DYNACTIN SUBUNIT 6"/>
    <property type="match status" value="1"/>
</dbReference>
<dbReference type="Gene3D" id="2.160.10.10">
    <property type="entry name" value="Hexapeptide repeat proteins"/>
    <property type="match status" value="1"/>
</dbReference>
<reference evidence="7 8" key="1">
    <citation type="submission" date="2024-06" db="EMBL/GenBank/DDBJ databases">
        <title>Complete genome of Phlyctema vagabunda strain 19-DSS-EL-015.</title>
        <authorList>
            <person name="Fiorenzani C."/>
        </authorList>
    </citation>
    <scope>NUCLEOTIDE SEQUENCE [LARGE SCALE GENOMIC DNA]</scope>
    <source>
        <strain evidence="7 8">19-DSS-EL-015</strain>
    </source>
</reference>
<gene>
    <name evidence="7" type="ORF">PVAG01_08155</name>
</gene>
<evidence type="ECO:0000256" key="1">
    <source>
        <dbReference type="ARBA" id="ARBA00004245"/>
    </source>
</evidence>
<comment type="similarity">
    <text evidence="2">Belongs to the dynactin subunits 5/6 family. Dynactin subunit 6 subfamily.</text>
</comment>
<evidence type="ECO:0000313" key="7">
    <source>
        <dbReference type="EMBL" id="KAL3419657.1"/>
    </source>
</evidence>
<keyword evidence="5" id="KW-0206">Cytoskeleton</keyword>
<evidence type="ECO:0000313" key="8">
    <source>
        <dbReference type="Proteomes" id="UP001629113"/>
    </source>
</evidence>
<keyword evidence="8" id="KW-1185">Reference proteome</keyword>
<proteinExistence type="inferred from homology"/>